<dbReference type="InterPro" id="IPR005137">
    <property type="entry name" value="BtpA"/>
</dbReference>
<organism evidence="2 3">
    <name type="scientific">Copranaerobaculum intestinale</name>
    <dbReference type="NCBI Taxonomy" id="2692629"/>
    <lineage>
        <taxon>Bacteria</taxon>
        <taxon>Bacillati</taxon>
        <taxon>Bacillota</taxon>
        <taxon>Erysipelotrichia</taxon>
        <taxon>Erysipelotrichales</taxon>
        <taxon>Erysipelotrichaceae</taxon>
        <taxon>Copranaerobaculum</taxon>
    </lineage>
</organism>
<reference evidence="2 3" key="2">
    <citation type="submission" date="2020-01" db="EMBL/GenBank/DDBJ databases">
        <title>Clostridiaceae sp. nov. isolated from the gut of human by culturomics.</title>
        <authorList>
            <person name="Chang Y."/>
        </authorList>
    </citation>
    <scope>NUCLEOTIDE SEQUENCE [LARGE SCALE GENOMIC DNA]</scope>
    <source>
        <strain evidence="2 3">DONG20-135</strain>
    </source>
</reference>
<evidence type="ECO:0000256" key="1">
    <source>
        <dbReference type="ARBA" id="ARBA00006007"/>
    </source>
</evidence>
<comment type="similarity">
    <text evidence="1">Belongs to the BtpA family.</text>
</comment>
<sequence>MTWLKEMFHTEKPIIGLLHLEELPGDPYYRDGTRMKDVIALAKKDLIALQNGGVDGILITNEFSLPYQRKVSQVNTNAIAMVVGALSDMITVPYGVEAIYDGDATIELCAATDAQFTRCLFTGVWAGDLGLVDRNIADTIRLKHYLRQDDLKLFHFINSEDEVYLNNRSLASMAKSLVSNVAPDCFVVAGSGAGNGPAMENIHEVVENGKGTPVFCGTGCRKENVADILKICSGAFVGTTFKVNGQSRGRIDEARVRAFMDVVKAARGE</sequence>
<reference evidence="2 3" key="1">
    <citation type="submission" date="2019-12" db="EMBL/GenBank/DDBJ databases">
        <authorList>
            <person name="Yang R."/>
        </authorList>
    </citation>
    <scope>NUCLEOTIDE SEQUENCE [LARGE SCALE GENOMIC DNA]</scope>
    <source>
        <strain evidence="2 3">DONG20-135</strain>
    </source>
</reference>
<gene>
    <name evidence="2" type="ORF">GSF08_10320</name>
</gene>
<dbReference type="InterPro" id="IPR011060">
    <property type="entry name" value="RibuloseP-bd_barrel"/>
</dbReference>
<evidence type="ECO:0000313" key="3">
    <source>
        <dbReference type="Proteomes" id="UP000434036"/>
    </source>
</evidence>
<accession>A0A6N8U7Z9</accession>
<dbReference type="SUPFAM" id="SSF51366">
    <property type="entry name" value="Ribulose-phoshate binding barrel"/>
    <property type="match status" value="1"/>
</dbReference>
<dbReference type="Pfam" id="PF03437">
    <property type="entry name" value="BtpA"/>
    <property type="match status" value="1"/>
</dbReference>
<comment type="caution">
    <text evidence="2">The sequence shown here is derived from an EMBL/GenBank/DDBJ whole genome shotgun (WGS) entry which is preliminary data.</text>
</comment>
<evidence type="ECO:0000313" key="2">
    <source>
        <dbReference type="EMBL" id="MXQ74318.1"/>
    </source>
</evidence>
<name>A0A6N8U7Z9_9FIRM</name>
<dbReference type="AlphaFoldDB" id="A0A6N8U7Z9"/>
<dbReference type="EMBL" id="WUUQ01000006">
    <property type="protein sequence ID" value="MXQ74318.1"/>
    <property type="molecule type" value="Genomic_DNA"/>
</dbReference>
<dbReference type="RefSeq" id="WP_160625702.1">
    <property type="nucleotide sequence ID" value="NZ_WUUQ01000006.1"/>
</dbReference>
<dbReference type="PANTHER" id="PTHR21381:SF3">
    <property type="entry name" value="SGC REGION PROTEIN SGCQ-RELATED"/>
    <property type="match status" value="1"/>
</dbReference>
<dbReference type="Proteomes" id="UP000434036">
    <property type="component" value="Unassembled WGS sequence"/>
</dbReference>
<dbReference type="PANTHER" id="PTHR21381">
    <property type="entry name" value="ZGC:162297"/>
    <property type="match status" value="1"/>
</dbReference>
<dbReference type="PIRSF" id="PIRSF005956">
    <property type="entry name" value="BtpA"/>
    <property type="match status" value="1"/>
</dbReference>
<protein>
    <submittedName>
        <fullName evidence="2">BtpA/SgcQ family protein</fullName>
    </submittedName>
</protein>
<proteinExistence type="inferred from homology"/>
<dbReference type="NCBIfam" id="TIGR00259">
    <property type="entry name" value="thylakoid_BtpA"/>
    <property type="match status" value="1"/>
</dbReference>
<keyword evidence="3" id="KW-1185">Reference proteome</keyword>